<dbReference type="PANTHER" id="PTHR24393">
    <property type="entry name" value="ZINC FINGER PROTEIN"/>
    <property type="match status" value="1"/>
</dbReference>
<keyword evidence="7" id="KW-0805">Transcription regulation</keyword>
<evidence type="ECO:0000259" key="13">
    <source>
        <dbReference type="PROSITE" id="PS50157"/>
    </source>
</evidence>
<evidence type="ECO:0000256" key="5">
    <source>
        <dbReference type="ARBA" id="ARBA00022771"/>
    </source>
</evidence>
<dbReference type="GO" id="GO:0005634">
    <property type="term" value="C:nucleus"/>
    <property type="evidence" value="ECO:0007669"/>
    <property type="project" value="UniProtKB-SubCell"/>
</dbReference>
<dbReference type="Gene3D" id="3.30.160.60">
    <property type="entry name" value="Classic Zinc Finger"/>
    <property type="match status" value="7"/>
</dbReference>
<evidence type="ECO:0000256" key="8">
    <source>
        <dbReference type="ARBA" id="ARBA00023125"/>
    </source>
</evidence>
<dbReference type="PROSITE" id="PS00028">
    <property type="entry name" value="ZINC_FINGER_C2H2_1"/>
    <property type="match status" value="8"/>
</dbReference>
<feature type="domain" description="C2H2-type" evidence="13">
    <location>
        <begin position="788"/>
        <end position="815"/>
    </location>
</feature>
<evidence type="ECO:0000256" key="3">
    <source>
        <dbReference type="ARBA" id="ARBA00022723"/>
    </source>
</evidence>
<dbReference type="Pfam" id="PF12874">
    <property type="entry name" value="zf-met"/>
    <property type="match status" value="1"/>
</dbReference>
<dbReference type="FunFam" id="3.30.160.60:FF:000744">
    <property type="entry name" value="zinc finger E-box-binding homeobox 1"/>
    <property type="match status" value="1"/>
</dbReference>
<evidence type="ECO:0000256" key="10">
    <source>
        <dbReference type="ARBA" id="ARBA00023242"/>
    </source>
</evidence>
<comment type="subcellular location">
    <subcellularLocation>
        <location evidence="1">Nucleus</location>
    </subcellularLocation>
</comment>
<name>A0A0N7ZAE7_SCYOL</name>
<evidence type="ECO:0000256" key="1">
    <source>
        <dbReference type="ARBA" id="ARBA00004123"/>
    </source>
</evidence>
<keyword evidence="5 11" id="KW-0863">Zinc-finger</keyword>
<keyword evidence="4" id="KW-0677">Repeat</keyword>
<feature type="domain" description="C2H2-type" evidence="13">
    <location>
        <begin position="1009"/>
        <end position="1036"/>
    </location>
</feature>
<feature type="domain" description="C2H2-type" evidence="13">
    <location>
        <begin position="952"/>
        <end position="979"/>
    </location>
</feature>
<feature type="region of interest" description="Disordered" evidence="12">
    <location>
        <begin position="447"/>
        <end position="467"/>
    </location>
</feature>
<evidence type="ECO:0000256" key="12">
    <source>
        <dbReference type="SAM" id="MobiDB-lite"/>
    </source>
</evidence>
<keyword evidence="8" id="KW-0238">DNA-binding</keyword>
<keyword evidence="9" id="KW-0804">Transcription</keyword>
<dbReference type="EMBL" id="GDRN01100043">
    <property type="protein sequence ID" value="JAI58640.1"/>
    <property type="molecule type" value="Transcribed_RNA"/>
</dbReference>
<comment type="similarity">
    <text evidence="2">Belongs to the krueppel C2H2-type zinc-finger protein family.</text>
</comment>
<accession>A0A0N7ZAE7</accession>
<dbReference type="GO" id="GO:0000978">
    <property type="term" value="F:RNA polymerase II cis-regulatory region sequence-specific DNA binding"/>
    <property type="evidence" value="ECO:0007669"/>
    <property type="project" value="TreeGrafter"/>
</dbReference>
<evidence type="ECO:0000256" key="7">
    <source>
        <dbReference type="ARBA" id="ARBA00023015"/>
    </source>
</evidence>
<feature type="domain" description="C2H2-type" evidence="13">
    <location>
        <begin position="980"/>
        <end position="1008"/>
    </location>
</feature>
<evidence type="ECO:0000256" key="11">
    <source>
        <dbReference type="PROSITE-ProRule" id="PRU00042"/>
    </source>
</evidence>
<dbReference type="InterPro" id="IPR036236">
    <property type="entry name" value="Znf_C2H2_sf"/>
</dbReference>
<dbReference type="SUPFAM" id="SSF57667">
    <property type="entry name" value="beta-beta-alpha zinc fingers"/>
    <property type="match status" value="5"/>
</dbReference>
<sequence>MADLSHGQPSEFNDFRSQLNGLLATLQKLPVGEKQTAINLLKVTVNHQLENSIPLKDKQSLSETEKYFYQDGGSQCSIQEEVSQESENEFEQHPSGVNEGQEIDEDLCLNHEVPQSQVHPQVSHLKHTIGENISFNILHHLSDTDCLENTLTEAEVKDDTELSHKDSGSGKEEVDSRKNVTSELRININTGQNSQSSCCLKDNSVIHRKEDGILIQMASESQKHLLDGRVLYSLHSELKDDGSNENQERACLESLGKYSEVLHVSEQGRLQGHADEHTAVPLLTHSEQQLTLITSREFCEGGQEVSELRTILDAQDHDRDLSVLEEQSGHDSQDYSSGESLLHLKIISGKHDRSEGKLESCDKGNALNENSCSSLNLSHFHHISDRDNIYSEESSYLLPYLERDNYEKIGYKIESITKKSDQESLEKTLEASYSGDNFECNERSRETLGDLEHDRTPVDLSSTSSSVQNAKIDSSIIVLEESATDPQQPHGIVSSNDPSHAWDRSQTKPSKAQHNQRQRRVRSENKKHKPAKHSKTLSLKEERFVEETDAFELHEKDAVENLDISKESFHNMTLKETSSNVKGNDNQCLNFEAGMSTNDKLVDLGNEKNSTECSSEHLGPDIQEESDCLKEADKVQNKGDAQSSNMLPVSCRNCKKELPDILLFLVHQRQCEGHLSCPICFAKFVHKVTYSRHMEGHKRNICSKCSQSFCSHKKLKAHMKAEHNFDLVSKSYPCNKCSRSFLKRSSLYYHFKVHAVDNEEVCQKCGAFIKGKETFNLHMADHHKATKFHCNICSASFKRRQQYDDHLRHHKKNKCEICGQPFTTKRALIRHCRHEHNTLPQNITLDREYKCDKCDRVFNRPSLLRHHLQLHRGVKLECRLCNKQFSHKRGLRKHMNSIVHEHTLLTNNLQKDHAYDIKQNYAYACEYCGLKLPTRHLLSTHSRLTHKVGITWHCPHCDYTTKRNHTLKRHMELHLESRNFMCEICGSSFQALATLKDHHNFVHSEERNYKCNECNKSFKNKSSLARHSRTHSDDRPYKCHCGTTYKRLSHLKRHSSSAHKETMKSRAVKKLKRSEDFDVNIGDPVTGQELSVSKEYSENEEFEFVPVNNCSLSPVIQPDVSVKSDILLPAQESIILMGENSNSEQSHLITVGDSQIIQLIPSTFQFPQESTFQTVSLVSAGDLQAIPLSTSTTYSQGGQSGPVVVEPFSLSQSSEAMVMVPAGHHLEDTDAIPTLHTLENEALAESARIGRETTNHGVKQEIALPTLEGHTELPVSPGLDTYSYSGAGASPQTTNLLPALPPPHFITHAHSHNTSQDMLPSSLICADFVLPVEGNR</sequence>
<feature type="compositionally biased region" description="Basic residues" evidence="12">
    <location>
        <begin position="514"/>
        <end position="535"/>
    </location>
</feature>
<protein>
    <recommendedName>
        <fullName evidence="13">C2H2-type domain-containing protein</fullName>
    </recommendedName>
</protein>
<feature type="domain" description="C2H2-type" evidence="13">
    <location>
        <begin position="813"/>
        <end position="841"/>
    </location>
</feature>
<dbReference type="SMART" id="SM00355">
    <property type="entry name" value="ZnF_C2H2"/>
    <property type="match status" value="14"/>
</dbReference>
<feature type="region of interest" description="Disordered" evidence="12">
    <location>
        <begin position="483"/>
        <end position="535"/>
    </location>
</feature>
<dbReference type="GO" id="GO:0008270">
    <property type="term" value="F:zinc ion binding"/>
    <property type="evidence" value="ECO:0007669"/>
    <property type="project" value="UniProtKB-KW"/>
</dbReference>
<keyword evidence="6" id="KW-0862">Zinc</keyword>
<evidence type="ECO:0000256" key="6">
    <source>
        <dbReference type="ARBA" id="ARBA00022833"/>
    </source>
</evidence>
<feature type="domain" description="C2H2-type" evidence="13">
    <location>
        <begin position="849"/>
        <end position="876"/>
    </location>
</feature>
<evidence type="ECO:0000256" key="2">
    <source>
        <dbReference type="ARBA" id="ARBA00006991"/>
    </source>
</evidence>
<keyword evidence="3" id="KW-0479">Metal-binding</keyword>
<evidence type="ECO:0000256" key="4">
    <source>
        <dbReference type="ARBA" id="ARBA00022737"/>
    </source>
</evidence>
<evidence type="ECO:0000313" key="14">
    <source>
        <dbReference type="EMBL" id="JAI58640.1"/>
    </source>
</evidence>
<keyword evidence="10" id="KW-0539">Nucleus</keyword>
<dbReference type="GO" id="GO:0001228">
    <property type="term" value="F:DNA-binding transcription activator activity, RNA polymerase II-specific"/>
    <property type="evidence" value="ECO:0007669"/>
    <property type="project" value="TreeGrafter"/>
</dbReference>
<dbReference type="Pfam" id="PF00096">
    <property type="entry name" value="zf-C2H2"/>
    <property type="match status" value="3"/>
</dbReference>
<dbReference type="PANTHER" id="PTHR24393:SF15">
    <property type="entry name" value="IP01243P-RELATED"/>
    <property type="match status" value="1"/>
</dbReference>
<feature type="region of interest" description="Disordered" evidence="12">
    <location>
        <begin position="157"/>
        <end position="179"/>
    </location>
</feature>
<evidence type="ECO:0000256" key="9">
    <source>
        <dbReference type="ARBA" id="ARBA00023163"/>
    </source>
</evidence>
<dbReference type="InterPro" id="IPR013087">
    <property type="entry name" value="Znf_C2H2_type"/>
</dbReference>
<feature type="compositionally biased region" description="Basic and acidic residues" evidence="12">
    <location>
        <begin position="447"/>
        <end position="457"/>
    </location>
</feature>
<organism evidence="14">
    <name type="scientific">Scylla olivacea</name>
    <name type="common">Orange mud crab</name>
    <name type="synonym">Cancer olivacea</name>
    <dbReference type="NCBI Taxonomy" id="85551"/>
    <lineage>
        <taxon>Eukaryota</taxon>
        <taxon>Metazoa</taxon>
        <taxon>Ecdysozoa</taxon>
        <taxon>Arthropoda</taxon>
        <taxon>Crustacea</taxon>
        <taxon>Multicrustacea</taxon>
        <taxon>Malacostraca</taxon>
        <taxon>Eumalacostraca</taxon>
        <taxon>Eucarida</taxon>
        <taxon>Decapoda</taxon>
        <taxon>Pleocyemata</taxon>
        <taxon>Brachyura</taxon>
        <taxon>Eubrachyura</taxon>
        <taxon>Portunoidea</taxon>
        <taxon>Portunidae</taxon>
        <taxon>Portuninae</taxon>
        <taxon>Scylla</taxon>
    </lineage>
</organism>
<reference evidence="14" key="1">
    <citation type="submission" date="2015-09" db="EMBL/GenBank/DDBJ databases">
        <title>Scylla olivacea transcriptome.</title>
        <authorList>
            <person name="Ikhwanuddin M."/>
        </authorList>
    </citation>
    <scope>NUCLEOTIDE SEQUENCE</scope>
</reference>
<dbReference type="PROSITE" id="PS50157">
    <property type="entry name" value="ZINC_FINGER_C2H2_2"/>
    <property type="match status" value="10"/>
</dbReference>
<feature type="domain" description="C2H2-type" evidence="13">
    <location>
        <begin position="876"/>
        <end position="900"/>
    </location>
</feature>
<feature type="domain" description="C2H2-type" evidence="13">
    <location>
        <begin position="732"/>
        <end position="759"/>
    </location>
</feature>
<feature type="domain" description="C2H2-type" evidence="13">
    <location>
        <begin position="923"/>
        <end position="946"/>
    </location>
</feature>
<proteinExistence type="inferred from homology"/>
<feature type="domain" description="C2H2-type" evidence="13">
    <location>
        <begin position="700"/>
        <end position="723"/>
    </location>
</feature>